<reference evidence="3" key="1">
    <citation type="journal article" date="2019" name="Int. J. Syst. Evol. Microbiol.">
        <title>The Global Catalogue of Microorganisms (GCM) 10K type strain sequencing project: providing services to taxonomists for standard genome sequencing and annotation.</title>
        <authorList>
            <consortium name="The Broad Institute Genomics Platform"/>
            <consortium name="The Broad Institute Genome Sequencing Center for Infectious Disease"/>
            <person name="Wu L."/>
            <person name="Ma J."/>
        </authorList>
    </citation>
    <scope>NUCLEOTIDE SEQUENCE [LARGE SCALE GENOMIC DNA]</scope>
    <source>
        <strain evidence="3">CGMCC 4.7638</strain>
    </source>
</reference>
<organism evidence="2 3">
    <name type="scientific">Amycolatopsis albidoflavus</name>
    <dbReference type="NCBI Taxonomy" id="102226"/>
    <lineage>
        <taxon>Bacteria</taxon>
        <taxon>Bacillati</taxon>
        <taxon>Actinomycetota</taxon>
        <taxon>Actinomycetes</taxon>
        <taxon>Pseudonocardiales</taxon>
        <taxon>Pseudonocardiaceae</taxon>
        <taxon>Amycolatopsis</taxon>
    </lineage>
</organism>
<dbReference type="InterPro" id="IPR010982">
    <property type="entry name" value="Lambda_DNA-bd_dom_sf"/>
</dbReference>
<dbReference type="SUPFAM" id="SSF47413">
    <property type="entry name" value="lambda repressor-like DNA-binding domains"/>
    <property type="match status" value="1"/>
</dbReference>
<name>A0ABW5IC33_9PSEU</name>
<accession>A0ABW5IC33</accession>
<sequence length="256" mass="28872">MANDRLRTAMLAANLTIEKLAERVDAHPKTAERWIRDEVVPHRTTRHRILTVLGVGEAEIWPSLNGGAQPAPSQTEFVHLYPSRSAITGAGWQELLAGVEKQMDVLVFSGVFLVEQYDLVPMIQKKVQVGVRFRLLVGDEESEAVLQRAIDEGTPVGLEGRIQLMRRYLDEVADLDGVEVRTHGTTLYNSLYRFDDQLLVNPHVYGALAGQSPVLHFKRHPNGTVWDHYLKSFEQVWRSAKPEHGGEVSHGQDRLR</sequence>
<gene>
    <name evidence="2" type="ORF">ACFSUT_41185</name>
</gene>
<dbReference type="RefSeq" id="WP_344266965.1">
    <property type="nucleotide sequence ID" value="NZ_BAAAHV010000005.1"/>
</dbReference>
<proteinExistence type="predicted"/>
<protein>
    <submittedName>
        <fullName evidence="2">Helix-turn-helix domain-containing protein</fullName>
    </submittedName>
</protein>
<evidence type="ECO:0000313" key="3">
    <source>
        <dbReference type="Proteomes" id="UP001597542"/>
    </source>
</evidence>
<dbReference type="CDD" id="cd00093">
    <property type="entry name" value="HTH_XRE"/>
    <property type="match status" value="1"/>
</dbReference>
<dbReference type="InterPro" id="IPR001387">
    <property type="entry name" value="Cro/C1-type_HTH"/>
</dbReference>
<comment type="caution">
    <text evidence="2">The sequence shown here is derived from an EMBL/GenBank/DDBJ whole genome shotgun (WGS) entry which is preliminary data.</text>
</comment>
<dbReference type="Proteomes" id="UP001597542">
    <property type="component" value="Unassembled WGS sequence"/>
</dbReference>
<dbReference type="Gene3D" id="1.10.260.40">
    <property type="entry name" value="lambda repressor-like DNA-binding domains"/>
    <property type="match status" value="1"/>
</dbReference>
<evidence type="ECO:0000313" key="2">
    <source>
        <dbReference type="EMBL" id="MFD2486744.1"/>
    </source>
</evidence>
<evidence type="ECO:0000259" key="1">
    <source>
        <dbReference type="SMART" id="SM00530"/>
    </source>
</evidence>
<feature type="domain" description="HTH cro/C1-type" evidence="1">
    <location>
        <begin position="5"/>
        <end position="60"/>
    </location>
</feature>
<dbReference type="EMBL" id="JBHUKQ010000024">
    <property type="protein sequence ID" value="MFD2486744.1"/>
    <property type="molecule type" value="Genomic_DNA"/>
</dbReference>
<dbReference type="SMART" id="SM00530">
    <property type="entry name" value="HTH_XRE"/>
    <property type="match status" value="1"/>
</dbReference>
<keyword evidence="3" id="KW-1185">Reference proteome</keyword>